<sequence>MAGGNGKRLWPLSSKDKPKKFKKILSNLTLLQQTLNQNKFLGQPTIITSKKYESITKEQAAEIDVEIELITEPLQKNTAVCAIITVLSAKA</sequence>
<dbReference type="PANTHER" id="PTHR46390:SF1">
    <property type="entry name" value="MANNOSE-1-PHOSPHATE GUANYLYLTRANSFERASE"/>
    <property type="match status" value="1"/>
</dbReference>
<organism evidence="2 3">
    <name type="scientific">Rickettsia helvetica</name>
    <dbReference type="NCBI Taxonomy" id="35789"/>
    <lineage>
        <taxon>Bacteria</taxon>
        <taxon>Pseudomonadati</taxon>
        <taxon>Pseudomonadota</taxon>
        <taxon>Alphaproteobacteria</taxon>
        <taxon>Rickettsiales</taxon>
        <taxon>Rickettsiaceae</taxon>
        <taxon>Rickettsieae</taxon>
        <taxon>Rickettsia</taxon>
        <taxon>spotted fever group</taxon>
    </lineage>
</organism>
<dbReference type="Proteomes" id="UP001642485">
    <property type="component" value="Chromosome"/>
</dbReference>
<dbReference type="EMBL" id="OZ018776">
    <property type="protein sequence ID" value="CAK9119692.1"/>
    <property type="molecule type" value="Genomic_DNA"/>
</dbReference>
<gene>
    <name evidence="2" type="ORF">OB144RH_00765</name>
</gene>
<dbReference type="InterPro" id="IPR051161">
    <property type="entry name" value="Mannose-6P_isomerase_type2"/>
</dbReference>
<proteinExistence type="predicted"/>
<reference evidence="2 3" key="1">
    <citation type="submission" date="2024-02" db="EMBL/GenBank/DDBJ databases">
        <authorList>
            <person name="Nijsse B."/>
            <person name="Sprong H."/>
        </authorList>
    </citation>
    <scope>NUCLEOTIDE SEQUENCE [LARGE SCALE GENOMIC DNA]</scope>
    <source>
        <strain evidence="2">OB144</strain>
    </source>
</reference>
<dbReference type="InterPro" id="IPR005835">
    <property type="entry name" value="NTP_transferase_dom"/>
</dbReference>
<protein>
    <submittedName>
        <fullName evidence="2">Sugar phosphate nucleotidyltransferase</fullName>
    </submittedName>
</protein>
<accession>A0ABM9N9X0</accession>
<evidence type="ECO:0000313" key="3">
    <source>
        <dbReference type="Proteomes" id="UP001642485"/>
    </source>
</evidence>
<dbReference type="Pfam" id="PF00483">
    <property type="entry name" value="NTP_transferase"/>
    <property type="match status" value="1"/>
</dbReference>
<dbReference type="Gene3D" id="3.90.550.10">
    <property type="entry name" value="Spore Coat Polysaccharide Biosynthesis Protein SpsA, Chain A"/>
    <property type="match status" value="1"/>
</dbReference>
<name>A0ABM9N9X0_RICHE</name>
<dbReference type="SUPFAM" id="SSF53448">
    <property type="entry name" value="Nucleotide-diphospho-sugar transferases"/>
    <property type="match status" value="1"/>
</dbReference>
<evidence type="ECO:0000259" key="1">
    <source>
        <dbReference type="Pfam" id="PF00483"/>
    </source>
</evidence>
<dbReference type="InterPro" id="IPR029044">
    <property type="entry name" value="Nucleotide-diphossugar_trans"/>
</dbReference>
<keyword evidence="3" id="KW-1185">Reference proteome</keyword>
<feature type="domain" description="Nucleotidyl transferase" evidence="1">
    <location>
        <begin position="1"/>
        <end position="85"/>
    </location>
</feature>
<evidence type="ECO:0000313" key="2">
    <source>
        <dbReference type="EMBL" id="CAK9119692.1"/>
    </source>
</evidence>
<dbReference type="PANTHER" id="PTHR46390">
    <property type="entry name" value="MANNOSE-1-PHOSPHATE GUANYLYLTRANSFERASE"/>
    <property type="match status" value="1"/>
</dbReference>